<name>A0A8T2RS32_CERRI</name>
<dbReference type="GO" id="GO:0008033">
    <property type="term" value="P:tRNA processing"/>
    <property type="evidence" value="ECO:0007669"/>
    <property type="project" value="UniProtKB-KW"/>
</dbReference>
<feature type="region of interest" description="Disordered" evidence="4">
    <location>
        <begin position="220"/>
        <end position="255"/>
    </location>
</feature>
<dbReference type="FunFam" id="3.30.2350.20:FF:000003">
    <property type="entry name" value="Pseudouridylate synthase 7 homolog"/>
    <property type="match status" value="1"/>
</dbReference>
<reference evidence="6" key="1">
    <citation type="submission" date="2021-08" db="EMBL/GenBank/DDBJ databases">
        <title>WGS assembly of Ceratopteris richardii.</title>
        <authorList>
            <person name="Marchant D.B."/>
            <person name="Chen G."/>
            <person name="Jenkins J."/>
            <person name="Shu S."/>
            <person name="Leebens-Mack J."/>
            <person name="Grimwood J."/>
            <person name="Schmutz J."/>
            <person name="Soltis P."/>
            <person name="Soltis D."/>
            <person name="Chen Z.-H."/>
        </authorList>
    </citation>
    <scope>NUCLEOTIDE SEQUENCE</scope>
    <source>
        <strain evidence="6">Whitten #5841</strain>
        <tissue evidence="6">Leaf</tissue>
    </source>
</reference>
<gene>
    <name evidence="6" type="ORF">KP509_25G039600</name>
</gene>
<evidence type="ECO:0000256" key="2">
    <source>
        <dbReference type="ARBA" id="ARBA00022694"/>
    </source>
</evidence>
<dbReference type="Proteomes" id="UP000825935">
    <property type="component" value="Chromosome 25"/>
</dbReference>
<evidence type="ECO:0000256" key="1">
    <source>
        <dbReference type="ARBA" id="ARBA00007953"/>
    </source>
</evidence>
<feature type="region of interest" description="Disordered" evidence="4">
    <location>
        <begin position="661"/>
        <end position="682"/>
    </location>
</feature>
<feature type="compositionally biased region" description="Basic and acidic residues" evidence="4">
    <location>
        <begin position="238"/>
        <end position="251"/>
    </location>
</feature>
<keyword evidence="2" id="KW-0819">tRNA processing</keyword>
<dbReference type="GO" id="GO:0003723">
    <property type="term" value="F:RNA binding"/>
    <property type="evidence" value="ECO:0007669"/>
    <property type="project" value="InterPro"/>
</dbReference>
<dbReference type="PANTHER" id="PTHR13326">
    <property type="entry name" value="TRNA PSEUDOURIDINE SYNTHASE D"/>
    <property type="match status" value="1"/>
</dbReference>
<dbReference type="PANTHER" id="PTHR13326:SF21">
    <property type="entry name" value="PSEUDOURIDYLATE SYNTHASE PUS7L"/>
    <property type="match status" value="1"/>
</dbReference>
<dbReference type="PROSITE" id="PS01268">
    <property type="entry name" value="UPF0024"/>
    <property type="match status" value="1"/>
</dbReference>
<dbReference type="Gene3D" id="3.30.2350.20">
    <property type="entry name" value="TruD, catalytic domain"/>
    <property type="match status" value="2"/>
</dbReference>
<dbReference type="InterPro" id="IPR020103">
    <property type="entry name" value="PsdUridine_synth_cat_dom_sf"/>
</dbReference>
<comment type="similarity">
    <text evidence="1">Belongs to the pseudouridine synthase TruD family.</text>
</comment>
<dbReference type="CDD" id="cd02576">
    <property type="entry name" value="PseudoU_synth_ScPUS7"/>
    <property type="match status" value="1"/>
</dbReference>
<evidence type="ECO:0000256" key="3">
    <source>
        <dbReference type="ARBA" id="ARBA00023235"/>
    </source>
</evidence>
<dbReference type="GO" id="GO:0005634">
    <property type="term" value="C:nucleus"/>
    <property type="evidence" value="ECO:0007669"/>
    <property type="project" value="TreeGrafter"/>
</dbReference>
<keyword evidence="7" id="KW-1185">Reference proteome</keyword>
<protein>
    <recommendedName>
        <fullName evidence="5">TRUD domain-containing protein</fullName>
    </recommendedName>
</protein>
<evidence type="ECO:0000313" key="7">
    <source>
        <dbReference type="Proteomes" id="UP000825935"/>
    </source>
</evidence>
<keyword evidence="3" id="KW-0413">Isomerase</keyword>
<comment type="caution">
    <text evidence="6">The sequence shown here is derived from an EMBL/GenBank/DDBJ whole genome shotgun (WGS) entry which is preliminary data.</text>
</comment>
<dbReference type="Pfam" id="PF01142">
    <property type="entry name" value="TruD"/>
    <property type="match status" value="1"/>
</dbReference>
<dbReference type="PROSITE" id="PS50984">
    <property type="entry name" value="TRUD"/>
    <property type="match status" value="1"/>
</dbReference>
<sequence length="727" mass="81746">MGVWQSGWILFPKGFRNYVSKTCHAPLNELVRAGTVPSFSLVPVACNCHCCSDPSNTMEEEQVGITCYANSARGFSGIVKQRYSDFIVNEIDSEGNVVHLTSLNLSEEVLESQNEETHDNEDIDFSNLEKHLGAFRLLAGDADVDLLRGLLTNYIKGDTKDSKPIVLSADSDKLHRTEIHNFFKNRFSFLVTDTVDGPDSSSKCVRVRFWDRRCDGGLKRKRLRGPSGNKNKSKHQKHDGDVEQFDSRGASDDWPSQRGKFLQFHLYKENKDTHDTLMVLGKMLAVQPKSFGLAGTKDKRAVTTQRVTVFKQKASRLSALNRKLYGIKVGDFRYVDNALGLGQLSGNQFTITLRGIAAESDDIINDAAAMLKKSGFINYFGLQRFGTQSVSTFAIGAALLRGEWESAVNMILQPRNDEREDILEARKYFQKTRDADGTLLRMPRHLVTERAVLAGLKKSPGNYLQAINVIPRSMRMLYIHSYQSYLWNHAASKRITLYGLNEVVEGDLVFCKDNADIALCANEEHASQERVCSEMEVDEDQNDVEVGFDVSSKNVRYVTADDVALKKFNIRDVVLPLPGSKTLLPANAIANTYVELARKDSLDLEQSSHNVKEFSFTYLSGSYRHLVQDPKELDWKILKYGDDNEDLAETDWDKIKKIQNDDKKMEQKDSADASSSEVKEGNDRNQCTALQLKFMLSSSCYATMVLRELMKIPSSVAYHKSLTAEGS</sequence>
<dbReference type="NCBIfam" id="TIGR00094">
    <property type="entry name" value="tRNA_TruD_broad"/>
    <property type="match status" value="1"/>
</dbReference>
<evidence type="ECO:0000259" key="5">
    <source>
        <dbReference type="PROSITE" id="PS50984"/>
    </source>
</evidence>
<dbReference type="GO" id="GO:0009982">
    <property type="term" value="F:pseudouridine synthase activity"/>
    <property type="evidence" value="ECO:0007669"/>
    <property type="project" value="InterPro"/>
</dbReference>
<dbReference type="PIRSF" id="PIRSF037016">
    <property type="entry name" value="Pseudouridin_synth_euk_prd"/>
    <property type="match status" value="1"/>
</dbReference>
<evidence type="ECO:0000256" key="4">
    <source>
        <dbReference type="SAM" id="MobiDB-lite"/>
    </source>
</evidence>
<dbReference type="InterPro" id="IPR001656">
    <property type="entry name" value="PsdUridine_synth_TruD"/>
</dbReference>
<dbReference type="EMBL" id="CM035430">
    <property type="protein sequence ID" value="KAH7298365.1"/>
    <property type="molecule type" value="Genomic_DNA"/>
</dbReference>
<dbReference type="InterPro" id="IPR042214">
    <property type="entry name" value="TruD_catalytic"/>
</dbReference>
<proteinExistence type="inferred from homology"/>
<accession>A0A8T2RS32</accession>
<evidence type="ECO:0000313" key="6">
    <source>
        <dbReference type="EMBL" id="KAH7298365.1"/>
    </source>
</evidence>
<dbReference type="OrthoDB" id="447290at2759"/>
<feature type="domain" description="TRUD" evidence="5">
    <location>
        <begin position="375"/>
        <end position="629"/>
    </location>
</feature>
<dbReference type="GO" id="GO:0001522">
    <property type="term" value="P:pseudouridine synthesis"/>
    <property type="evidence" value="ECO:0007669"/>
    <property type="project" value="InterPro"/>
</dbReference>
<dbReference type="InterPro" id="IPR011760">
    <property type="entry name" value="PsdUridine_synth_TruD_insert"/>
</dbReference>
<dbReference type="OMA" id="WINYFGH"/>
<dbReference type="InterPro" id="IPR020119">
    <property type="entry name" value="PsdUridine_synth_TruD_CS"/>
</dbReference>
<dbReference type="SUPFAM" id="SSF55120">
    <property type="entry name" value="Pseudouridine synthase"/>
    <property type="match status" value="1"/>
</dbReference>
<dbReference type="AlphaFoldDB" id="A0A8T2RS32"/>
<organism evidence="6 7">
    <name type="scientific">Ceratopteris richardii</name>
    <name type="common">Triangle waterfern</name>
    <dbReference type="NCBI Taxonomy" id="49495"/>
    <lineage>
        <taxon>Eukaryota</taxon>
        <taxon>Viridiplantae</taxon>
        <taxon>Streptophyta</taxon>
        <taxon>Embryophyta</taxon>
        <taxon>Tracheophyta</taxon>
        <taxon>Polypodiopsida</taxon>
        <taxon>Polypodiidae</taxon>
        <taxon>Polypodiales</taxon>
        <taxon>Pteridineae</taxon>
        <taxon>Pteridaceae</taxon>
        <taxon>Parkerioideae</taxon>
        <taxon>Ceratopteris</taxon>
    </lineage>
</organism>